<dbReference type="GO" id="GO:0035556">
    <property type="term" value="P:intracellular signal transduction"/>
    <property type="evidence" value="ECO:0007669"/>
    <property type="project" value="TreeGrafter"/>
</dbReference>
<dbReference type="CDD" id="cd14004">
    <property type="entry name" value="STKc_PASK"/>
    <property type="match status" value="1"/>
</dbReference>
<feature type="compositionally biased region" description="Polar residues" evidence="12">
    <location>
        <begin position="298"/>
        <end position="322"/>
    </location>
</feature>
<protein>
    <recommendedName>
        <fullName evidence="2">non-specific serine/threonine protein kinase</fullName>
        <ecNumber evidence="2">2.7.11.1</ecNumber>
    </recommendedName>
</protein>
<evidence type="ECO:0000256" key="6">
    <source>
        <dbReference type="ARBA" id="ARBA00022679"/>
    </source>
</evidence>
<dbReference type="PROSITE" id="PS00108">
    <property type="entry name" value="PROTEIN_KINASE_ST"/>
    <property type="match status" value="1"/>
</dbReference>
<dbReference type="PROSITE" id="PS50011">
    <property type="entry name" value="PROTEIN_KINASE_DOM"/>
    <property type="match status" value="1"/>
</dbReference>
<feature type="region of interest" description="Disordered" evidence="12">
    <location>
        <begin position="787"/>
        <end position="806"/>
    </location>
</feature>
<gene>
    <name evidence="14" type="ORF">PoMZ_04554</name>
</gene>
<dbReference type="Proteomes" id="UP000294847">
    <property type="component" value="Chromosome 3"/>
</dbReference>
<dbReference type="GO" id="GO:0005634">
    <property type="term" value="C:nucleus"/>
    <property type="evidence" value="ECO:0007669"/>
    <property type="project" value="TreeGrafter"/>
</dbReference>
<accession>A0A4P7NC62</accession>
<dbReference type="AlphaFoldDB" id="A0A4P7NC62"/>
<dbReference type="Gene3D" id="3.30.200.20">
    <property type="entry name" value="Phosphorylase Kinase, domain 1"/>
    <property type="match status" value="1"/>
</dbReference>
<dbReference type="FunFam" id="3.30.200.20:FF:000314">
    <property type="entry name" value="Serine/threonine protein kinase"/>
    <property type="match status" value="1"/>
</dbReference>
<evidence type="ECO:0000256" key="12">
    <source>
        <dbReference type="SAM" id="MobiDB-lite"/>
    </source>
</evidence>
<dbReference type="InterPro" id="IPR011009">
    <property type="entry name" value="Kinase-like_dom_sf"/>
</dbReference>
<keyword evidence="3" id="KW-0963">Cytoplasm</keyword>
<dbReference type="GO" id="GO:0004674">
    <property type="term" value="F:protein serine/threonine kinase activity"/>
    <property type="evidence" value="ECO:0007669"/>
    <property type="project" value="UniProtKB-KW"/>
</dbReference>
<feature type="region of interest" description="Disordered" evidence="12">
    <location>
        <begin position="853"/>
        <end position="886"/>
    </location>
</feature>
<organism evidence="14 15">
    <name type="scientific">Pyricularia oryzae</name>
    <name type="common">Rice blast fungus</name>
    <name type="synonym">Magnaporthe oryzae</name>
    <dbReference type="NCBI Taxonomy" id="318829"/>
    <lineage>
        <taxon>Eukaryota</taxon>
        <taxon>Fungi</taxon>
        <taxon>Dikarya</taxon>
        <taxon>Ascomycota</taxon>
        <taxon>Pezizomycotina</taxon>
        <taxon>Sordariomycetes</taxon>
        <taxon>Sordariomycetidae</taxon>
        <taxon>Magnaporthales</taxon>
        <taxon>Pyriculariaceae</taxon>
        <taxon>Pyricularia</taxon>
    </lineage>
</organism>
<dbReference type="InterPro" id="IPR008271">
    <property type="entry name" value="Ser/Thr_kinase_AS"/>
</dbReference>
<evidence type="ECO:0000256" key="3">
    <source>
        <dbReference type="ARBA" id="ARBA00022490"/>
    </source>
</evidence>
<evidence type="ECO:0000256" key="1">
    <source>
        <dbReference type="ARBA" id="ARBA00004496"/>
    </source>
</evidence>
<dbReference type="Gene3D" id="1.10.510.10">
    <property type="entry name" value="Transferase(Phosphotransferase) domain 1"/>
    <property type="match status" value="1"/>
</dbReference>
<feature type="region of interest" description="Disordered" evidence="12">
    <location>
        <begin position="499"/>
        <end position="530"/>
    </location>
</feature>
<dbReference type="SMART" id="SM00220">
    <property type="entry name" value="S_TKc"/>
    <property type="match status" value="1"/>
</dbReference>
<evidence type="ECO:0000256" key="2">
    <source>
        <dbReference type="ARBA" id="ARBA00012513"/>
    </source>
</evidence>
<keyword evidence="5" id="KW-0597">Phosphoprotein</keyword>
<feature type="region of interest" description="Disordered" evidence="12">
    <location>
        <begin position="96"/>
        <end position="145"/>
    </location>
</feature>
<evidence type="ECO:0000256" key="7">
    <source>
        <dbReference type="ARBA" id="ARBA00022741"/>
    </source>
</evidence>
<name>A0A4P7NC62_PYROR</name>
<keyword evidence="7" id="KW-0547">Nucleotide-binding</keyword>
<keyword evidence="8" id="KW-0418">Kinase</keyword>
<sequence>MPPAADRGDNGATEFHDEDEDRGRRKLGPGPGLQIPKNRSTGNLAVIGETSDRSRIRFSFDAGSAGADLDLLTRSPIMDHDHGLGLSGLRRIRQQHSMRQPTLPSNPSSRSPSVARLPRSASMTLMPPPRRQGSNISLSPGPASPTFTEDLSRFPSESLHSFSFANQSEELIHSRQNVLKRSIEFMRDHMGWAAANSTDPAMASAQARFSGDKEAQSMLELLARAQVVAAGNLPNPGSTLPYGPLTGPPDVSGVNVFDRGFVQRTSSPEPLEQSPDFPEGLPGQEPKRSGSTSRGTSDSAESSRTPTNESGASAQTAQTSPPISRRPSVLQRTLTDTRHVQIEQKLVTAISKPYAASTGVDPILSPTTVESFKAAGGNFASSVPQSAPHGHASRWVPAAQAIFTTEAKAPWTILVANDLACLVFGVTKAEVRKMGILEVVQDDRRAWLANRLQGNDVDEVGDFAESESSSPEPLSRVASNSLLGSRGGGITAHLLSKPNSRAKASAKTQAAKKPKTNHDSESRLYKTASSQGGRSNGVLLCGDVVPIKKRNGATGSASLWVKEKHGGLIWVVEEISEDTATVTLKEESIVEKLDGAVDAIWGGADARPGVDVGKLIPRIPRQGIDPRSGELDYAQINKKRFYTCRYSDTVNIPATVEQIRGKTELKVSSFPHIAGIIVVNTHDLRIKSSNSVFSGALFGYEKPDGMSITTLIPSFEKMLDVVTQDNWSLEEAVVVPEQSFRQAYAIVGLREGNLDAPTSSMRPYGVPAKHRDGSEVKIDIQMRVVQSESDKNHVIPEDAAVEDYSDEASRRLSNASMPQAEMVYALWITYSRHLHASQSHAGGAASPLLSRRETQMHQPTPGQTPAHTPPLEGDSETEEPKKDTTISKFTRQIKEVAREAAAKLSSVTSSKPKEQPTAMVADTKEVVKETTAEAPAKPRKKTIDDFVILEEMGQGAYGQVKLAKHKETGKTVVLKYVIKERILVDTWTRDRRLGTVPSEIHILDFLGRNDLRHPNIIDMEGFFEDKVNYYIEMEPHGLPGMDLFDYIELRKNMSEDEARRIFVQLARAVHHLHIKAKIVHRDIKDENVILDGGGHVKLIDFGSAAYIRKGPFNVFVGTIDYAAPEVLGGRRYDGPAQDVWALGILLYTIVYKENPYYCLDEIVDHELRIPWILSDENIDLIKGMLNRNVEERLNIEQVLEHPWCKAAGDDFDGLHAIPGPSN</sequence>
<reference evidence="14 15" key="1">
    <citation type="journal article" date="2019" name="Mol. Biol. Evol.">
        <title>Blast fungal genomes show frequent chromosomal changes, gene gains and losses, and effector gene turnover.</title>
        <authorList>
            <person name="Gomez Luciano L.B."/>
            <person name="Jason Tsai I."/>
            <person name="Chuma I."/>
            <person name="Tosa Y."/>
            <person name="Chen Y.H."/>
            <person name="Li J.Y."/>
            <person name="Li M.Y."/>
            <person name="Jade Lu M.Y."/>
            <person name="Nakayashiki H."/>
            <person name="Li W.H."/>
        </authorList>
    </citation>
    <scope>NUCLEOTIDE SEQUENCE [LARGE SCALE GENOMIC DNA]</scope>
    <source>
        <strain evidence="14">MZ5-1-6</strain>
    </source>
</reference>
<dbReference type="InterPro" id="IPR000719">
    <property type="entry name" value="Prot_kinase_dom"/>
</dbReference>
<evidence type="ECO:0000256" key="11">
    <source>
        <dbReference type="ARBA" id="ARBA00048679"/>
    </source>
</evidence>
<dbReference type="GO" id="GO:0045719">
    <property type="term" value="P:negative regulation of glycogen biosynthetic process"/>
    <property type="evidence" value="ECO:0007669"/>
    <property type="project" value="TreeGrafter"/>
</dbReference>
<dbReference type="EMBL" id="CP034206">
    <property type="protein sequence ID" value="QBZ59592.1"/>
    <property type="molecule type" value="Genomic_DNA"/>
</dbReference>
<comment type="catalytic activity">
    <reaction evidence="11">
        <text>L-seryl-[protein] + ATP = O-phospho-L-seryl-[protein] + ADP + H(+)</text>
        <dbReference type="Rhea" id="RHEA:17989"/>
        <dbReference type="Rhea" id="RHEA-COMP:9863"/>
        <dbReference type="Rhea" id="RHEA-COMP:11604"/>
        <dbReference type="ChEBI" id="CHEBI:15378"/>
        <dbReference type="ChEBI" id="CHEBI:29999"/>
        <dbReference type="ChEBI" id="CHEBI:30616"/>
        <dbReference type="ChEBI" id="CHEBI:83421"/>
        <dbReference type="ChEBI" id="CHEBI:456216"/>
        <dbReference type="EC" id="2.7.11.1"/>
    </reaction>
</comment>
<evidence type="ECO:0000256" key="10">
    <source>
        <dbReference type="ARBA" id="ARBA00047899"/>
    </source>
</evidence>
<dbReference type="SUPFAM" id="SSF56112">
    <property type="entry name" value="Protein kinase-like (PK-like)"/>
    <property type="match status" value="1"/>
</dbReference>
<feature type="compositionally biased region" description="Polar residues" evidence="12">
    <location>
        <begin position="97"/>
        <end position="112"/>
    </location>
</feature>
<dbReference type="GO" id="GO:0051094">
    <property type="term" value="P:positive regulation of developmental process"/>
    <property type="evidence" value="ECO:0007669"/>
    <property type="project" value="UniProtKB-ARBA"/>
</dbReference>
<dbReference type="GO" id="GO:0005829">
    <property type="term" value="C:cytosol"/>
    <property type="evidence" value="ECO:0007669"/>
    <property type="project" value="TreeGrafter"/>
</dbReference>
<dbReference type="FunFam" id="1.10.510.10:FF:000320">
    <property type="entry name" value="Serine/threonine protein kinase"/>
    <property type="match status" value="1"/>
</dbReference>
<dbReference type="GO" id="GO:0005524">
    <property type="term" value="F:ATP binding"/>
    <property type="evidence" value="ECO:0007669"/>
    <property type="project" value="UniProtKB-KW"/>
</dbReference>
<feature type="region of interest" description="Disordered" evidence="12">
    <location>
        <begin position="1"/>
        <end position="53"/>
    </location>
</feature>
<evidence type="ECO:0000256" key="5">
    <source>
        <dbReference type="ARBA" id="ARBA00022553"/>
    </source>
</evidence>
<dbReference type="Pfam" id="PF00069">
    <property type="entry name" value="Pkinase"/>
    <property type="match status" value="1"/>
</dbReference>
<evidence type="ECO:0000256" key="9">
    <source>
        <dbReference type="ARBA" id="ARBA00022840"/>
    </source>
</evidence>
<evidence type="ECO:0000256" key="4">
    <source>
        <dbReference type="ARBA" id="ARBA00022527"/>
    </source>
</evidence>
<dbReference type="PANTHER" id="PTHR24346">
    <property type="entry name" value="MAP/MICROTUBULE AFFINITY-REGULATING KINASE"/>
    <property type="match status" value="1"/>
</dbReference>
<comment type="subcellular location">
    <subcellularLocation>
        <location evidence="1">Cytoplasm</location>
    </subcellularLocation>
</comment>
<feature type="domain" description="Protein kinase" evidence="13">
    <location>
        <begin position="946"/>
        <end position="1204"/>
    </location>
</feature>
<dbReference type="PANTHER" id="PTHR24346:SF51">
    <property type="entry name" value="PAS DOMAIN-CONTAINING SERINE_THREONINE-PROTEIN KINASE"/>
    <property type="match status" value="1"/>
</dbReference>
<dbReference type="EC" id="2.7.11.1" evidence="2"/>
<evidence type="ECO:0000256" key="8">
    <source>
        <dbReference type="ARBA" id="ARBA00022777"/>
    </source>
</evidence>
<proteinExistence type="predicted"/>
<evidence type="ECO:0000313" key="14">
    <source>
        <dbReference type="EMBL" id="QBZ59592.1"/>
    </source>
</evidence>
<keyword evidence="6" id="KW-0808">Transferase</keyword>
<feature type="compositionally biased region" description="Polar residues" evidence="12">
    <location>
        <begin position="856"/>
        <end position="866"/>
    </location>
</feature>
<evidence type="ECO:0000313" key="15">
    <source>
        <dbReference type="Proteomes" id="UP000294847"/>
    </source>
</evidence>
<keyword evidence="4" id="KW-0723">Serine/threonine-protein kinase</keyword>
<comment type="catalytic activity">
    <reaction evidence="10">
        <text>L-threonyl-[protein] + ATP = O-phospho-L-threonyl-[protein] + ADP + H(+)</text>
        <dbReference type="Rhea" id="RHEA:46608"/>
        <dbReference type="Rhea" id="RHEA-COMP:11060"/>
        <dbReference type="Rhea" id="RHEA-COMP:11605"/>
        <dbReference type="ChEBI" id="CHEBI:15378"/>
        <dbReference type="ChEBI" id="CHEBI:30013"/>
        <dbReference type="ChEBI" id="CHEBI:30616"/>
        <dbReference type="ChEBI" id="CHEBI:61977"/>
        <dbReference type="ChEBI" id="CHEBI:456216"/>
        <dbReference type="EC" id="2.7.11.1"/>
    </reaction>
</comment>
<dbReference type="Pfam" id="PF25421">
    <property type="entry name" value="DUF7891"/>
    <property type="match status" value="1"/>
</dbReference>
<feature type="region of interest" description="Disordered" evidence="12">
    <location>
        <begin position="265"/>
        <end position="336"/>
    </location>
</feature>
<keyword evidence="9" id="KW-0067">ATP-binding</keyword>
<evidence type="ECO:0000259" key="13">
    <source>
        <dbReference type="PROSITE" id="PS50011"/>
    </source>
</evidence>
<dbReference type="InterPro" id="IPR057213">
    <property type="entry name" value="DUF7891"/>
</dbReference>